<reference evidence="3" key="1">
    <citation type="journal article" date="2020" name="Stud. Mycol.">
        <title>101 Dothideomycetes genomes: A test case for predicting lifestyles and emergence of pathogens.</title>
        <authorList>
            <person name="Haridas S."/>
            <person name="Albert R."/>
            <person name="Binder M."/>
            <person name="Bloem J."/>
            <person name="LaButti K."/>
            <person name="Salamov A."/>
            <person name="Andreopoulos B."/>
            <person name="Baker S."/>
            <person name="Barry K."/>
            <person name="Bills G."/>
            <person name="Bluhm B."/>
            <person name="Cannon C."/>
            <person name="Castanera R."/>
            <person name="Culley D."/>
            <person name="Daum C."/>
            <person name="Ezra D."/>
            <person name="Gonzalez J."/>
            <person name="Henrissat B."/>
            <person name="Kuo A."/>
            <person name="Liang C."/>
            <person name="Lipzen A."/>
            <person name="Lutzoni F."/>
            <person name="Magnuson J."/>
            <person name="Mondo S."/>
            <person name="Nolan M."/>
            <person name="Ohm R."/>
            <person name="Pangilinan J."/>
            <person name="Park H.-J."/>
            <person name="Ramirez L."/>
            <person name="Alfaro M."/>
            <person name="Sun H."/>
            <person name="Tritt A."/>
            <person name="Yoshinaga Y."/>
            <person name="Zwiers L.-H."/>
            <person name="Turgeon B."/>
            <person name="Goodwin S."/>
            <person name="Spatafora J."/>
            <person name="Crous P."/>
            <person name="Grigoriev I."/>
        </authorList>
    </citation>
    <scope>NUCLEOTIDE SEQUENCE [LARGE SCALE GENOMIC DNA]</scope>
    <source>
        <strain evidence="3">CBS 304.66</strain>
    </source>
</reference>
<evidence type="ECO:0000313" key="2">
    <source>
        <dbReference type="EMBL" id="KAF2267388.1"/>
    </source>
</evidence>
<keyword evidence="1" id="KW-0472">Membrane</keyword>
<evidence type="ECO:0000256" key="1">
    <source>
        <dbReference type="SAM" id="Phobius"/>
    </source>
</evidence>
<keyword evidence="3" id="KW-1185">Reference proteome</keyword>
<organism evidence="2 3">
    <name type="scientific">Lojkania enalia</name>
    <dbReference type="NCBI Taxonomy" id="147567"/>
    <lineage>
        <taxon>Eukaryota</taxon>
        <taxon>Fungi</taxon>
        <taxon>Dikarya</taxon>
        <taxon>Ascomycota</taxon>
        <taxon>Pezizomycotina</taxon>
        <taxon>Dothideomycetes</taxon>
        <taxon>Pleosporomycetidae</taxon>
        <taxon>Pleosporales</taxon>
        <taxon>Pleosporales incertae sedis</taxon>
        <taxon>Lojkania</taxon>
    </lineage>
</organism>
<dbReference type="Proteomes" id="UP000800093">
    <property type="component" value="Unassembled WGS sequence"/>
</dbReference>
<protein>
    <submittedName>
        <fullName evidence="2">Uncharacterized protein</fullName>
    </submittedName>
</protein>
<keyword evidence="1" id="KW-0812">Transmembrane</keyword>
<gene>
    <name evidence="2" type="ORF">CC78DRAFT_577102</name>
</gene>
<feature type="transmembrane region" description="Helical" evidence="1">
    <location>
        <begin position="24"/>
        <end position="40"/>
    </location>
</feature>
<name>A0A9P4N6E7_9PLEO</name>
<accession>A0A9P4N6E7</accession>
<keyword evidence="1" id="KW-1133">Transmembrane helix</keyword>
<comment type="caution">
    <text evidence="2">The sequence shown here is derived from an EMBL/GenBank/DDBJ whole genome shotgun (WGS) entry which is preliminary data.</text>
</comment>
<dbReference type="EMBL" id="ML986591">
    <property type="protein sequence ID" value="KAF2267388.1"/>
    <property type="molecule type" value="Genomic_DNA"/>
</dbReference>
<dbReference type="AlphaFoldDB" id="A0A9P4N6E7"/>
<sequence length="127" mass="13522">MAGWDEAEGVAGCYVALWGSRSGMVVWCVVVMVALRSFALKSGASALLSRCTSSCRDQASWTQVESGEQKVESADLVTVAMPLIRETIAQNHGASDEWNARIPLPTVRARAAPMGDSISIYVGDQCA</sequence>
<proteinExistence type="predicted"/>
<evidence type="ECO:0000313" key="3">
    <source>
        <dbReference type="Proteomes" id="UP000800093"/>
    </source>
</evidence>